<accession>A0ABU1JT48</accession>
<dbReference type="RefSeq" id="WP_309797315.1">
    <property type="nucleotide sequence ID" value="NZ_JAVDPW010000007.1"/>
</dbReference>
<dbReference type="Gene3D" id="1.10.1660.10">
    <property type="match status" value="1"/>
</dbReference>
<dbReference type="InterPro" id="IPR009061">
    <property type="entry name" value="DNA-bd_dom_put_sf"/>
</dbReference>
<dbReference type="Pfam" id="PF13411">
    <property type="entry name" value="MerR_1"/>
    <property type="match status" value="1"/>
</dbReference>
<name>A0ABU1JT48_9PROT</name>
<evidence type="ECO:0000259" key="3">
    <source>
        <dbReference type="PROSITE" id="PS50937"/>
    </source>
</evidence>
<keyword evidence="1 4" id="KW-0238">DNA-binding</keyword>
<proteinExistence type="predicted"/>
<feature type="coiled-coil region" evidence="2">
    <location>
        <begin position="97"/>
        <end position="124"/>
    </location>
</feature>
<dbReference type="CDD" id="cd04776">
    <property type="entry name" value="HTH_GnyR"/>
    <property type="match status" value="1"/>
</dbReference>
<keyword evidence="2" id="KW-0175">Coiled coil</keyword>
<dbReference type="GO" id="GO:0003677">
    <property type="term" value="F:DNA binding"/>
    <property type="evidence" value="ECO:0007669"/>
    <property type="project" value="UniProtKB-KW"/>
</dbReference>
<gene>
    <name evidence="4" type="ORF">E9232_004334</name>
</gene>
<organism evidence="4 5">
    <name type="scientific">Inquilinus ginsengisoli</name>
    <dbReference type="NCBI Taxonomy" id="363840"/>
    <lineage>
        <taxon>Bacteria</taxon>
        <taxon>Pseudomonadati</taxon>
        <taxon>Pseudomonadota</taxon>
        <taxon>Alphaproteobacteria</taxon>
        <taxon>Rhodospirillales</taxon>
        <taxon>Rhodospirillaceae</taxon>
        <taxon>Inquilinus</taxon>
    </lineage>
</organism>
<dbReference type="InterPro" id="IPR000551">
    <property type="entry name" value="MerR-type_HTH_dom"/>
</dbReference>
<comment type="caution">
    <text evidence="4">The sequence shown here is derived from an EMBL/GenBank/DDBJ whole genome shotgun (WGS) entry which is preliminary data.</text>
</comment>
<evidence type="ECO:0000313" key="4">
    <source>
        <dbReference type="EMBL" id="MDR6291800.1"/>
    </source>
</evidence>
<evidence type="ECO:0000256" key="1">
    <source>
        <dbReference type="ARBA" id="ARBA00023125"/>
    </source>
</evidence>
<dbReference type="InterPro" id="IPR047057">
    <property type="entry name" value="MerR_fam"/>
</dbReference>
<dbReference type="SMART" id="SM00422">
    <property type="entry name" value="HTH_MERR"/>
    <property type="match status" value="1"/>
</dbReference>
<reference evidence="4 5" key="1">
    <citation type="submission" date="2023-07" db="EMBL/GenBank/DDBJ databases">
        <title>Sorghum-associated microbial communities from plants grown in Nebraska, USA.</title>
        <authorList>
            <person name="Schachtman D."/>
        </authorList>
    </citation>
    <scope>NUCLEOTIDE SEQUENCE [LARGE SCALE GENOMIC DNA]</scope>
    <source>
        <strain evidence="4 5">584</strain>
    </source>
</reference>
<evidence type="ECO:0000313" key="5">
    <source>
        <dbReference type="Proteomes" id="UP001262410"/>
    </source>
</evidence>
<dbReference type="PANTHER" id="PTHR30204">
    <property type="entry name" value="REDOX-CYCLING DRUG-SENSING TRANSCRIPTIONAL ACTIVATOR SOXR"/>
    <property type="match status" value="1"/>
</dbReference>
<evidence type="ECO:0000256" key="2">
    <source>
        <dbReference type="SAM" id="Coils"/>
    </source>
</evidence>
<dbReference type="EMBL" id="JAVDPW010000007">
    <property type="protein sequence ID" value="MDR6291800.1"/>
    <property type="molecule type" value="Genomic_DNA"/>
</dbReference>
<sequence length="141" mass="16263">MEAETQEKRDVEQRSYSIGDLAAAFDITPRSIRFYEDEGLLSPERAGLTRIYSHRDRARLALICRGKRLGFSLAEIKEFLDLYARDHRKVEQMSFFLGRARARRASLETQLVDVQQTIEDLRGIEAEITDFLKREGALPEG</sequence>
<feature type="domain" description="HTH merR-type" evidence="3">
    <location>
        <begin position="15"/>
        <end position="82"/>
    </location>
</feature>
<protein>
    <submittedName>
        <fullName evidence="4">DNA-binding transcriptional MerR regulator</fullName>
    </submittedName>
</protein>
<dbReference type="PROSITE" id="PS50937">
    <property type="entry name" value="HTH_MERR_2"/>
    <property type="match status" value="1"/>
</dbReference>
<dbReference type="PANTHER" id="PTHR30204:SF58">
    <property type="entry name" value="HTH-TYPE TRANSCRIPTIONAL REGULATOR YFMP"/>
    <property type="match status" value="1"/>
</dbReference>
<keyword evidence="5" id="KW-1185">Reference proteome</keyword>
<dbReference type="SUPFAM" id="SSF46955">
    <property type="entry name" value="Putative DNA-binding domain"/>
    <property type="match status" value="1"/>
</dbReference>
<dbReference type="Proteomes" id="UP001262410">
    <property type="component" value="Unassembled WGS sequence"/>
</dbReference>